<evidence type="ECO:0000256" key="1">
    <source>
        <dbReference type="SAM" id="MobiDB-lite"/>
    </source>
</evidence>
<accession>A0A2P2MA18</accession>
<proteinExistence type="predicted"/>
<name>A0A2P2MA18_RHIMU</name>
<organism evidence="2">
    <name type="scientific">Rhizophora mucronata</name>
    <name type="common">Asiatic mangrove</name>
    <dbReference type="NCBI Taxonomy" id="61149"/>
    <lineage>
        <taxon>Eukaryota</taxon>
        <taxon>Viridiplantae</taxon>
        <taxon>Streptophyta</taxon>
        <taxon>Embryophyta</taxon>
        <taxon>Tracheophyta</taxon>
        <taxon>Spermatophyta</taxon>
        <taxon>Magnoliopsida</taxon>
        <taxon>eudicotyledons</taxon>
        <taxon>Gunneridae</taxon>
        <taxon>Pentapetalae</taxon>
        <taxon>rosids</taxon>
        <taxon>fabids</taxon>
        <taxon>Malpighiales</taxon>
        <taxon>Rhizophoraceae</taxon>
        <taxon>Rhizophora</taxon>
    </lineage>
</organism>
<dbReference type="EMBL" id="GGEC01046583">
    <property type="protein sequence ID" value="MBX27067.1"/>
    <property type="molecule type" value="Transcribed_RNA"/>
</dbReference>
<evidence type="ECO:0000313" key="2">
    <source>
        <dbReference type="EMBL" id="MBX27067.1"/>
    </source>
</evidence>
<protein>
    <submittedName>
        <fullName evidence="2">Uncharacterized protein MANES_12G042300</fullName>
    </submittedName>
</protein>
<feature type="compositionally biased region" description="Basic and acidic residues" evidence="1">
    <location>
        <begin position="91"/>
        <end position="108"/>
    </location>
</feature>
<feature type="region of interest" description="Disordered" evidence="1">
    <location>
        <begin position="83"/>
        <end position="108"/>
    </location>
</feature>
<dbReference type="AlphaFoldDB" id="A0A2P2MA18"/>
<reference evidence="2" key="1">
    <citation type="submission" date="2018-02" db="EMBL/GenBank/DDBJ databases">
        <title>Rhizophora mucronata_Transcriptome.</title>
        <authorList>
            <person name="Meera S.P."/>
            <person name="Sreeshan A."/>
            <person name="Augustine A."/>
        </authorList>
    </citation>
    <scope>NUCLEOTIDE SEQUENCE</scope>
    <source>
        <tissue evidence="2">Leaf</tissue>
    </source>
</reference>
<sequence>MLGCLTRRSTVDNLILMILTAKRMLFAPVPYLKEFNSLKIKGSKVHPLTKDCYFPPFERWKARQRSLPFQIQLQPPFLSLCTSRSLQSDSPSHDASSHSRELQHNEHL</sequence>